<dbReference type="STRING" id="22663.A0A2I0KDJ2"/>
<dbReference type="Proteomes" id="UP000233551">
    <property type="component" value="Unassembled WGS sequence"/>
</dbReference>
<dbReference type="EMBL" id="PGOL01000679">
    <property type="protein sequence ID" value="PKI66310.1"/>
    <property type="molecule type" value="Genomic_DNA"/>
</dbReference>
<evidence type="ECO:0000313" key="3">
    <source>
        <dbReference type="Proteomes" id="UP000233551"/>
    </source>
</evidence>
<feature type="compositionally biased region" description="Polar residues" evidence="1">
    <location>
        <begin position="67"/>
        <end position="110"/>
    </location>
</feature>
<keyword evidence="3" id="KW-1185">Reference proteome</keyword>
<sequence>MIPDQLSNTIQPSKKEHSSSTMGNRIHRPSSSIQPTQQKDEGKWGRSFPRARVSQYKIPTPNDLPAGQSTTAEASKTSLQQSVTTPATRASDGSTLSGQHPPHTATTQLSQSDPLIAFGLRHPFTAFGLRHPLIAFGLRHPLTAFELRHPFIAFGLRHPLIAFKLRHPFTAFGLRHPLIVFGLRHPLTAFGLRHPLIAFELRHPSG</sequence>
<proteinExistence type="predicted"/>
<reference evidence="2 3" key="1">
    <citation type="submission" date="2017-11" db="EMBL/GenBank/DDBJ databases">
        <title>De-novo sequencing of pomegranate (Punica granatum L.) genome.</title>
        <authorList>
            <person name="Akparov Z."/>
            <person name="Amiraslanov A."/>
            <person name="Hajiyeva S."/>
            <person name="Abbasov M."/>
            <person name="Kaur K."/>
            <person name="Hamwieh A."/>
            <person name="Solovyev V."/>
            <person name="Salamov A."/>
            <person name="Braich B."/>
            <person name="Kosarev P."/>
            <person name="Mahmoud A."/>
            <person name="Hajiyev E."/>
            <person name="Babayeva S."/>
            <person name="Izzatullayeva V."/>
            <person name="Mammadov A."/>
            <person name="Mammadov A."/>
            <person name="Sharifova S."/>
            <person name="Ojaghi J."/>
            <person name="Eynullazada K."/>
            <person name="Bayramov B."/>
            <person name="Abdulazimova A."/>
            <person name="Shahmuradov I."/>
        </authorList>
    </citation>
    <scope>NUCLEOTIDE SEQUENCE [LARGE SCALE GENOMIC DNA]</scope>
    <source>
        <strain evidence="3">cv. AG2017</strain>
        <tissue evidence="2">Leaf</tissue>
    </source>
</reference>
<evidence type="ECO:0000313" key="2">
    <source>
        <dbReference type="EMBL" id="PKI66310.1"/>
    </source>
</evidence>
<feature type="region of interest" description="Disordered" evidence="1">
    <location>
        <begin position="1"/>
        <end position="110"/>
    </location>
</feature>
<feature type="compositionally biased region" description="Polar residues" evidence="1">
    <location>
        <begin position="19"/>
        <end position="37"/>
    </location>
</feature>
<protein>
    <submittedName>
        <fullName evidence="2">Uncharacterized protein</fullName>
    </submittedName>
</protein>
<evidence type="ECO:0000256" key="1">
    <source>
        <dbReference type="SAM" id="MobiDB-lite"/>
    </source>
</evidence>
<organism evidence="2 3">
    <name type="scientific">Punica granatum</name>
    <name type="common">Pomegranate</name>
    <dbReference type="NCBI Taxonomy" id="22663"/>
    <lineage>
        <taxon>Eukaryota</taxon>
        <taxon>Viridiplantae</taxon>
        <taxon>Streptophyta</taxon>
        <taxon>Embryophyta</taxon>
        <taxon>Tracheophyta</taxon>
        <taxon>Spermatophyta</taxon>
        <taxon>Magnoliopsida</taxon>
        <taxon>eudicotyledons</taxon>
        <taxon>Gunneridae</taxon>
        <taxon>Pentapetalae</taxon>
        <taxon>rosids</taxon>
        <taxon>malvids</taxon>
        <taxon>Myrtales</taxon>
        <taxon>Lythraceae</taxon>
        <taxon>Punica</taxon>
    </lineage>
</organism>
<accession>A0A2I0KDJ2</accession>
<comment type="caution">
    <text evidence="2">The sequence shown here is derived from an EMBL/GenBank/DDBJ whole genome shotgun (WGS) entry which is preliminary data.</text>
</comment>
<feature type="compositionally biased region" description="Polar residues" evidence="1">
    <location>
        <begin position="1"/>
        <end position="12"/>
    </location>
</feature>
<name>A0A2I0KDJ2_PUNGR</name>
<gene>
    <name evidence="2" type="ORF">CRG98_013272</name>
</gene>
<dbReference type="AlphaFoldDB" id="A0A2I0KDJ2"/>